<comment type="caution">
    <text evidence="7">The sequence shown here is derived from an EMBL/GenBank/DDBJ whole genome shotgun (WGS) entry which is preliminary data.</text>
</comment>
<keyword evidence="4" id="KW-0694">RNA-binding</keyword>
<dbReference type="NCBIfam" id="TIGR01071">
    <property type="entry name" value="rplO_bact"/>
    <property type="match status" value="1"/>
</dbReference>
<keyword evidence="2 4" id="KW-0689">Ribosomal protein</keyword>
<evidence type="ECO:0000259" key="6">
    <source>
        <dbReference type="Pfam" id="PF00828"/>
    </source>
</evidence>
<dbReference type="GO" id="GO:0019843">
    <property type="term" value="F:rRNA binding"/>
    <property type="evidence" value="ECO:0007669"/>
    <property type="project" value="UniProtKB-UniRule"/>
</dbReference>
<dbReference type="InterPro" id="IPR005749">
    <property type="entry name" value="Ribosomal_uL15_bac-type"/>
</dbReference>
<dbReference type="InterPro" id="IPR001196">
    <property type="entry name" value="Ribosomal_uL15_CS"/>
</dbReference>
<evidence type="ECO:0000256" key="3">
    <source>
        <dbReference type="ARBA" id="ARBA00023274"/>
    </source>
</evidence>
<comment type="function">
    <text evidence="4">Binds to the 23S rRNA.</text>
</comment>
<dbReference type="GO" id="GO:0003735">
    <property type="term" value="F:structural constituent of ribosome"/>
    <property type="evidence" value="ECO:0007669"/>
    <property type="project" value="InterPro"/>
</dbReference>
<reference evidence="7 8" key="1">
    <citation type="journal article" date="2015" name="Nature">
        <title>rRNA introns, odd ribosomes, and small enigmatic genomes across a large radiation of phyla.</title>
        <authorList>
            <person name="Brown C.T."/>
            <person name="Hug L.A."/>
            <person name="Thomas B.C."/>
            <person name="Sharon I."/>
            <person name="Castelle C.J."/>
            <person name="Singh A."/>
            <person name="Wilkins M.J."/>
            <person name="Williams K.H."/>
            <person name="Banfield J.F."/>
        </authorList>
    </citation>
    <scope>NUCLEOTIDE SEQUENCE [LARGE SCALE GENOMIC DNA]</scope>
</reference>
<evidence type="ECO:0000256" key="1">
    <source>
        <dbReference type="ARBA" id="ARBA00007320"/>
    </source>
</evidence>
<dbReference type="AlphaFoldDB" id="A0A0G1KQF1"/>
<evidence type="ECO:0000256" key="2">
    <source>
        <dbReference type="ARBA" id="ARBA00022980"/>
    </source>
</evidence>
<dbReference type="SUPFAM" id="SSF52080">
    <property type="entry name" value="Ribosomal proteins L15p and L18e"/>
    <property type="match status" value="1"/>
</dbReference>
<organism evidence="7 8">
    <name type="scientific">Candidatus Collierbacteria bacterium GW2011_GWA2_44_99</name>
    <dbReference type="NCBI Taxonomy" id="1618380"/>
    <lineage>
        <taxon>Bacteria</taxon>
        <taxon>Candidatus Collieribacteriota</taxon>
    </lineage>
</organism>
<dbReference type="Gene3D" id="3.100.10.10">
    <property type="match status" value="1"/>
</dbReference>
<dbReference type="Pfam" id="PF00828">
    <property type="entry name" value="Ribosomal_L27A"/>
    <property type="match status" value="1"/>
</dbReference>
<evidence type="ECO:0000313" key="7">
    <source>
        <dbReference type="EMBL" id="KKT85700.1"/>
    </source>
</evidence>
<dbReference type="Proteomes" id="UP000034797">
    <property type="component" value="Unassembled WGS sequence"/>
</dbReference>
<comment type="subunit">
    <text evidence="4">Part of the 50S ribosomal subunit.</text>
</comment>
<dbReference type="PANTHER" id="PTHR12934">
    <property type="entry name" value="50S RIBOSOMAL PROTEIN L15"/>
    <property type="match status" value="1"/>
</dbReference>
<sequence length="165" mass="17977">MSSRAKSRDLTPQNNMKMLLSNLPKIIETPKKRLGRGFGSGVGGHTVGRGQKGQKTRGIIPLWFEGGQLPLVRRTPFIKGKHRFQVIKPQPITVNFDRLDKFAENSVVDALFLATALKVSEKEAKRGFKIIATGKLTKPFQIAVPASAGAIKAIEKAGGKFLASK</sequence>
<evidence type="ECO:0000256" key="4">
    <source>
        <dbReference type="HAMAP-Rule" id="MF_01341"/>
    </source>
</evidence>
<dbReference type="PANTHER" id="PTHR12934:SF11">
    <property type="entry name" value="LARGE RIBOSOMAL SUBUNIT PROTEIN UL15M"/>
    <property type="match status" value="1"/>
</dbReference>
<proteinExistence type="inferred from homology"/>
<evidence type="ECO:0000256" key="5">
    <source>
        <dbReference type="RuleBase" id="RU003888"/>
    </source>
</evidence>
<dbReference type="InterPro" id="IPR021131">
    <property type="entry name" value="Ribosomal_uL15/eL18"/>
</dbReference>
<dbReference type="InterPro" id="IPR030878">
    <property type="entry name" value="Ribosomal_uL15"/>
</dbReference>
<comment type="similarity">
    <text evidence="1 4 5">Belongs to the universal ribosomal protein uL15 family.</text>
</comment>
<evidence type="ECO:0000313" key="8">
    <source>
        <dbReference type="Proteomes" id="UP000034797"/>
    </source>
</evidence>
<protein>
    <recommendedName>
        <fullName evidence="4">Large ribosomal subunit protein uL15</fullName>
    </recommendedName>
</protein>
<dbReference type="HAMAP" id="MF_01341">
    <property type="entry name" value="Ribosomal_uL15"/>
    <property type="match status" value="1"/>
</dbReference>
<dbReference type="EMBL" id="LCJW01000024">
    <property type="protein sequence ID" value="KKT85700.1"/>
    <property type="molecule type" value="Genomic_DNA"/>
</dbReference>
<feature type="domain" description="Large ribosomal subunit protein uL15/eL18" evidence="6">
    <location>
        <begin position="93"/>
        <end position="161"/>
    </location>
</feature>
<dbReference type="GO" id="GO:0015934">
    <property type="term" value="C:large ribosomal subunit"/>
    <property type="evidence" value="ECO:0007669"/>
    <property type="project" value="InterPro"/>
</dbReference>
<keyword evidence="3 4" id="KW-0687">Ribonucleoprotein</keyword>
<accession>A0A0G1KQF1</accession>
<gene>
    <name evidence="4" type="primary">rplO</name>
    <name evidence="7" type="ORF">UW84_C0024G0023</name>
</gene>
<name>A0A0G1KQF1_9BACT</name>
<dbReference type="PROSITE" id="PS00475">
    <property type="entry name" value="RIBOSOMAL_L15"/>
    <property type="match status" value="1"/>
</dbReference>
<dbReference type="InterPro" id="IPR036227">
    <property type="entry name" value="Ribosomal_uL15/eL18_sf"/>
</dbReference>
<keyword evidence="4" id="KW-0699">rRNA-binding</keyword>
<dbReference type="GO" id="GO:0006412">
    <property type="term" value="P:translation"/>
    <property type="evidence" value="ECO:0007669"/>
    <property type="project" value="UniProtKB-UniRule"/>
</dbReference>